<dbReference type="Gene3D" id="3.40.50.20">
    <property type="match status" value="1"/>
</dbReference>
<dbReference type="InterPro" id="IPR011761">
    <property type="entry name" value="ATP-grasp"/>
</dbReference>
<dbReference type="GO" id="GO:0046872">
    <property type="term" value="F:metal ion binding"/>
    <property type="evidence" value="ECO:0007669"/>
    <property type="project" value="InterPro"/>
</dbReference>
<evidence type="ECO:0000313" key="5">
    <source>
        <dbReference type="EMBL" id="XCH32528.1"/>
    </source>
</evidence>
<sequence>MNRSGPLRVALIFNAPVPSLYDARGESKAETGVMDAVAAIAQALTSLEHDWSKYPLPPPVKRAEQILASIQADVIFNLFEGFAGMPETEAAVAAYLEASGIPFTGSPSAALALTLDKSAAAAVLRRAGVPTPIQQLCDGKDFSDFRLDFPCIVKPRSDDASHGLSETSVVFDLPALITEVKSMVEKYDGLPALVEEFLPGREFNATVFGASSRDVLPISEIVYTLPKGLPRILTFAAKWEPRSAYFQNTNVQCPADIDPVLAAALQKTALAASSAAGCRGYARVDMRLDASGRPVVIEVNANPDLSPDAGTARQAGAAGTGYQSMIEKIIGFALEAR</sequence>
<dbReference type="EMBL" id="CP159307">
    <property type="protein sequence ID" value="XCH32528.1"/>
    <property type="molecule type" value="Genomic_DNA"/>
</dbReference>
<dbReference type="Pfam" id="PF07478">
    <property type="entry name" value="Dala_Dala_lig_C"/>
    <property type="match status" value="1"/>
</dbReference>
<dbReference type="PANTHER" id="PTHR23132">
    <property type="entry name" value="D-ALANINE--D-ALANINE LIGASE"/>
    <property type="match status" value="1"/>
</dbReference>
<organism evidence="5">
    <name type="scientific">Dehalogenimonas sp. 4OHTPN</name>
    <dbReference type="NCBI Taxonomy" id="3166643"/>
    <lineage>
        <taxon>Bacteria</taxon>
        <taxon>Bacillati</taxon>
        <taxon>Chloroflexota</taxon>
        <taxon>Dehalococcoidia</taxon>
        <taxon>Dehalococcoidales</taxon>
        <taxon>Dehalococcoidaceae</taxon>
        <taxon>Dehalogenimonas</taxon>
    </lineage>
</organism>
<keyword evidence="3" id="KW-0547">Nucleotide-binding</keyword>
<keyword evidence="3" id="KW-0067">ATP-binding</keyword>
<accession>A0AAU8G9Q0</accession>
<dbReference type="GO" id="GO:0005524">
    <property type="term" value="F:ATP binding"/>
    <property type="evidence" value="ECO:0007669"/>
    <property type="project" value="UniProtKB-UniRule"/>
</dbReference>
<evidence type="ECO:0000256" key="1">
    <source>
        <dbReference type="ARBA" id="ARBA00010871"/>
    </source>
</evidence>
<evidence type="ECO:0000259" key="4">
    <source>
        <dbReference type="PROSITE" id="PS50975"/>
    </source>
</evidence>
<dbReference type="InterPro" id="IPR011095">
    <property type="entry name" value="Dala_Dala_lig_C"/>
</dbReference>
<evidence type="ECO:0000256" key="2">
    <source>
        <dbReference type="ARBA" id="ARBA00022598"/>
    </source>
</evidence>
<feature type="domain" description="ATP-grasp" evidence="4">
    <location>
        <begin position="121"/>
        <end position="331"/>
    </location>
</feature>
<proteinExistence type="inferred from homology"/>
<dbReference type="AlphaFoldDB" id="A0AAU8G9Q0"/>
<evidence type="ECO:0000256" key="3">
    <source>
        <dbReference type="PROSITE-ProRule" id="PRU00409"/>
    </source>
</evidence>
<dbReference type="PROSITE" id="PS50975">
    <property type="entry name" value="ATP_GRASP"/>
    <property type="match status" value="1"/>
</dbReference>
<dbReference type="PANTHER" id="PTHR23132:SF23">
    <property type="entry name" value="D-ALANINE--D-ALANINE LIGASE B"/>
    <property type="match status" value="1"/>
</dbReference>
<dbReference type="GO" id="GO:0008716">
    <property type="term" value="F:D-alanine-D-alanine ligase activity"/>
    <property type="evidence" value="ECO:0007669"/>
    <property type="project" value="InterPro"/>
</dbReference>
<gene>
    <name evidence="5" type="ORF">ABV300_04955</name>
</gene>
<keyword evidence="2" id="KW-0436">Ligase</keyword>
<name>A0AAU8G9Q0_9CHLR</name>
<protein>
    <recommendedName>
        <fullName evidence="4">ATP-grasp domain-containing protein</fullName>
    </recommendedName>
</protein>
<reference evidence="5" key="1">
    <citation type="submission" date="2024-06" db="EMBL/GenBank/DDBJ databases">
        <title>A Novel Isolate, Dehalogenimonas sp. Strain 4OHTPN, Dechlorinates Aromatic 4 Hydroxy chlorothalonil by a Novel Reductive Dehalogenase.</title>
        <authorList>
            <person name="Liu G."/>
        </authorList>
    </citation>
    <scope>NUCLEOTIDE SEQUENCE</scope>
    <source>
        <strain evidence="5">4OHTPN</strain>
    </source>
</reference>
<dbReference type="SUPFAM" id="SSF56059">
    <property type="entry name" value="Glutathione synthetase ATP-binding domain-like"/>
    <property type="match status" value="1"/>
</dbReference>
<comment type="similarity">
    <text evidence="1">Belongs to the D-alanine--D-alanine ligase family.</text>
</comment>
<dbReference type="Gene3D" id="3.30.470.20">
    <property type="entry name" value="ATP-grasp fold, B domain"/>
    <property type="match status" value="1"/>
</dbReference>
<dbReference type="RefSeq" id="WP_353713802.1">
    <property type="nucleotide sequence ID" value="NZ_CP159307.1"/>
</dbReference>